<keyword evidence="2" id="KW-1185">Reference proteome</keyword>
<evidence type="ECO:0000313" key="1">
    <source>
        <dbReference type="EMBL" id="KAJ3526408.1"/>
    </source>
</evidence>
<evidence type="ECO:0000313" key="2">
    <source>
        <dbReference type="Proteomes" id="UP001148629"/>
    </source>
</evidence>
<accession>A0ACC1RV55</accession>
<organism evidence="1 2">
    <name type="scientific">Fusarium decemcellulare</name>
    <dbReference type="NCBI Taxonomy" id="57161"/>
    <lineage>
        <taxon>Eukaryota</taxon>
        <taxon>Fungi</taxon>
        <taxon>Dikarya</taxon>
        <taxon>Ascomycota</taxon>
        <taxon>Pezizomycotina</taxon>
        <taxon>Sordariomycetes</taxon>
        <taxon>Hypocreomycetidae</taxon>
        <taxon>Hypocreales</taxon>
        <taxon>Nectriaceae</taxon>
        <taxon>Fusarium</taxon>
        <taxon>Fusarium decemcellulare species complex</taxon>
    </lineage>
</organism>
<sequence length="1405" mass="158616">MKDLIEKGLERTKKEARVKETINDGMQLVKNVKDIAAMAVKAEPTAAVAWVGITACMEIVTNPVSEPGLNRDGIKYVLERIEWYWKLAELLLDTHSTDKATVDLQSLLKKHILKLFKKLLLYEMQSVCLYNRHWAAVIVRDLFKTDDWQESIDSIKKAEDSIRHDINQQNHEIFKFRLASIDNSLQHLRQDVKDVELAVKEQTRDLSQIHHDDKDNDCLKQLYVVNPTTHKQKIQKKKGGLLKDSYRWILHHDAFTGFLHDPANRLLWINGDPGKGKTMLLCGIIDELQKESSHPVFYFFCEATQNHLRTTTSVLRGLLWLVCRQYPEAMSCVRATYDIEGQKSFEDPFTLKPMLERILQSSYLQDAVFIVDALDECWDQRTDDLVDREELIDLIVEFSVSFSHKVRVSLELNKDSVSRAVRTFIRHKVNELALKRQYNQQTKNGILEKLLLNANDTFLWVALVCKELARPVVKNWQAVDIIDSLGSGLYGIYKRMLDQILNSDLRPICQQILAIACVVYRSLSVDELQTLMPEAKPFSSEQLKEIIGECGSFLTIEDNFIYFVHQSARDFLLNEAENQIFPSGIAGQHRLLFIQSLEALKVLRRDLYDLEAPGVLVDDIPQPSPDPLSGLAYACVYWIDHLDQCREIRGISDEDAVYSFITTKFLNWLEALSLQHVVAEVVPKMEMIGTVLVSTAVHLIKAAPLQVYVSALIFSPTGSLIRKLFEHEEPTWIPLKPTVETRWDSCVQTVSIPAEAASKVALSSSGRLAAISFEYRTINIWDISWNRYIRSITIQNQVECIEFSPDDGQIAVGFPDGQVGVWNTDSGSLIHTFLGHKNRVTQVIFSPDGRLLASSSSDFTVRLWDLSLNHSVRTLSGHKDEMSCMSFSPDGLYLVVGTRRAPITIWNTANGECKETPSDGWHGILLVAFLPDGSLASAPSFGDTIDIRDLTAGGCVKILHKQDKIESIVSLREGRSLASSSFDGTIKIWDSAGACVQTLFYGRRDILSLAYFATRQVLAEVSRERTYQLQDVILKAWDLKNITDAENPDIRGGLVDTLVFSEDGQYLASRRLPGTVVLWDPFTGTCINTLEHYDPETQAYRSSSKTRLEIMSIVFSPNSRYLLSISTEGRTRIWDTTGGNCIGTFEGTMTRAFSPNSQWLALAFDNCSRVKIWDTSTRSFLAQQIIGNTSQLVFSRDGSHLALYSRPKVEVWGISTTPFIRKKILVRSDALPLVLSINSELMAINAFAGIEIWDLNTEVLIRTLLDCPGFPIALSADKECLLSYSSDEGLGLWDINTGACLQMIDLSLHLNPFTVGLDINHNFRLYTNCGALDLNLALKTGKERPGASQDPTYCGYGLSKDGSWLVMGRKRMVWLPPEYRKEIAIMGSMAAFVREFGNPIFMRSM</sequence>
<name>A0ACC1RV55_9HYPO</name>
<proteinExistence type="predicted"/>
<dbReference type="Proteomes" id="UP001148629">
    <property type="component" value="Unassembled WGS sequence"/>
</dbReference>
<dbReference type="EMBL" id="JANRMS010001736">
    <property type="protein sequence ID" value="KAJ3526408.1"/>
    <property type="molecule type" value="Genomic_DNA"/>
</dbReference>
<gene>
    <name evidence="1" type="ORF">NM208_g11205</name>
</gene>
<reference evidence="1" key="1">
    <citation type="submission" date="2022-08" db="EMBL/GenBank/DDBJ databases">
        <title>Genome Sequence of Fusarium decemcellulare.</title>
        <authorList>
            <person name="Buettner E."/>
        </authorList>
    </citation>
    <scope>NUCLEOTIDE SEQUENCE</scope>
    <source>
        <strain evidence="1">Babe19</strain>
    </source>
</reference>
<protein>
    <submittedName>
        <fullName evidence="1">Uncharacterized protein</fullName>
    </submittedName>
</protein>
<comment type="caution">
    <text evidence="1">The sequence shown here is derived from an EMBL/GenBank/DDBJ whole genome shotgun (WGS) entry which is preliminary data.</text>
</comment>